<dbReference type="InterPro" id="IPR001214">
    <property type="entry name" value="SET_dom"/>
</dbReference>
<evidence type="ECO:0000313" key="2">
    <source>
        <dbReference type="EMBL" id="CAI2363897.1"/>
    </source>
</evidence>
<dbReference type="CDD" id="cd10527">
    <property type="entry name" value="SET_LSMT"/>
    <property type="match status" value="1"/>
</dbReference>
<comment type="caution">
    <text evidence="2">The sequence shown here is derived from an EMBL/GenBank/DDBJ whole genome shotgun (WGS) entry which is preliminary data.</text>
</comment>
<dbReference type="AlphaFoldDB" id="A0AAD1U7V9"/>
<sequence>MLYKRAWNRIWLNNNLSQVRRCFTTINDSQNVTGDPTFKEKRKDRIGLYEGSKKGSDSYFIGLSHSTLDFSLDGSEGENSADKIMYDYTQYCSSRETKLYKAIAFEDYNHDGAMGFGLQSAEFIHKGSTIFQVPRAATLSGKAFFALQSDDTARAVVQKSKEVADNAARGDKALANRLFQTMLNAHMHVKLNRLGADGMHAPYLKALPFHELTMNHYWDKDTIIEIDSRTLIEELKGLAALYHHLGQAFAEFEHTQYNMDEWHWAWNVSASRFTILENTNEGYQSDPKYDSFITPLAEYLNHSFEPNVVLRHTKSATVFSEMDPMEKEKFRGTKVKGHEKVNIIECVAIKNIPIGEQLFINYGEMGNLHLLQKFGFTLADNPYSRVPFYYNAKKYAEMMGEEMELKFRLYQHTGIPHFMQGFLFYKNKFDINIMKSLRIAFLTSDLVSELTLDHLWNHETFENPISSTQEEIILNTILRELEEALEPLEGKDYVSMRNNLGEFDSIRKVHKYNILNYQIDEQMILKKNVRFVEKMRDEVLRQRRALAG</sequence>
<dbReference type="GO" id="GO:0016279">
    <property type="term" value="F:protein-lysine N-methyltransferase activity"/>
    <property type="evidence" value="ECO:0007669"/>
    <property type="project" value="TreeGrafter"/>
</dbReference>
<evidence type="ECO:0000313" key="3">
    <source>
        <dbReference type="Proteomes" id="UP001295684"/>
    </source>
</evidence>
<dbReference type="Proteomes" id="UP001295684">
    <property type="component" value="Unassembled WGS sequence"/>
</dbReference>
<dbReference type="InterPro" id="IPR050600">
    <property type="entry name" value="SETD3_SETD6_MTase"/>
</dbReference>
<dbReference type="SUPFAM" id="SSF82199">
    <property type="entry name" value="SET domain"/>
    <property type="match status" value="1"/>
</dbReference>
<name>A0AAD1U7V9_EUPCR</name>
<keyword evidence="3" id="KW-1185">Reference proteome</keyword>
<gene>
    <name evidence="2" type="ORF">ECRASSUSDP1_LOCUS5237</name>
</gene>
<dbReference type="PANTHER" id="PTHR13271">
    <property type="entry name" value="UNCHARACTERIZED PUTATIVE METHYLTRANSFERASE"/>
    <property type="match status" value="1"/>
</dbReference>
<protein>
    <recommendedName>
        <fullName evidence="1">SET domain-containing protein</fullName>
    </recommendedName>
</protein>
<evidence type="ECO:0000259" key="1">
    <source>
        <dbReference type="PROSITE" id="PS50280"/>
    </source>
</evidence>
<dbReference type="EMBL" id="CAMPGE010005051">
    <property type="protein sequence ID" value="CAI2363897.1"/>
    <property type="molecule type" value="Genomic_DNA"/>
</dbReference>
<dbReference type="InterPro" id="IPR046341">
    <property type="entry name" value="SET_dom_sf"/>
</dbReference>
<dbReference type="Pfam" id="PF00856">
    <property type="entry name" value="SET"/>
    <property type="match status" value="1"/>
</dbReference>
<dbReference type="PROSITE" id="PS50280">
    <property type="entry name" value="SET"/>
    <property type="match status" value="1"/>
</dbReference>
<organism evidence="2 3">
    <name type="scientific">Euplotes crassus</name>
    <dbReference type="NCBI Taxonomy" id="5936"/>
    <lineage>
        <taxon>Eukaryota</taxon>
        <taxon>Sar</taxon>
        <taxon>Alveolata</taxon>
        <taxon>Ciliophora</taxon>
        <taxon>Intramacronucleata</taxon>
        <taxon>Spirotrichea</taxon>
        <taxon>Hypotrichia</taxon>
        <taxon>Euplotida</taxon>
        <taxon>Euplotidae</taxon>
        <taxon>Moneuplotes</taxon>
    </lineage>
</organism>
<reference evidence="2" key="1">
    <citation type="submission" date="2023-07" db="EMBL/GenBank/DDBJ databases">
        <authorList>
            <consortium name="AG Swart"/>
            <person name="Singh M."/>
            <person name="Singh A."/>
            <person name="Seah K."/>
            <person name="Emmerich C."/>
        </authorList>
    </citation>
    <scope>NUCLEOTIDE SEQUENCE</scope>
    <source>
        <strain evidence="2">DP1</strain>
    </source>
</reference>
<feature type="domain" description="SET" evidence="1">
    <location>
        <begin position="97"/>
        <end position="363"/>
    </location>
</feature>
<dbReference type="Gene3D" id="3.90.1410.10">
    <property type="entry name" value="set domain protein methyltransferase, domain 1"/>
    <property type="match status" value="1"/>
</dbReference>
<proteinExistence type="predicted"/>
<accession>A0AAD1U7V9</accession>